<evidence type="ECO:0000313" key="7">
    <source>
        <dbReference type="Proteomes" id="UP001182556"/>
    </source>
</evidence>
<dbReference type="PANTHER" id="PTHR21681">
    <property type="entry name" value="EUKARYOTIC TRANSLATION INITIATION FACTOR 3 SUBUNIT J"/>
    <property type="match status" value="1"/>
</dbReference>
<dbReference type="PANTHER" id="PTHR21681:SF0">
    <property type="entry name" value="EUKARYOTIC TRANSLATION INITIATION FACTOR 3 SUBUNIT J"/>
    <property type="match status" value="1"/>
</dbReference>
<comment type="similarity">
    <text evidence="4">Belongs to the eIF-3 subunit J family.</text>
</comment>
<name>A0AAD9FVM7_PAPLA</name>
<protein>
    <recommendedName>
        <fullName evidence="4">Eukaryotic translation initiation factor 3 subunit J</fullName>
        <shortName evidence="4">eIF3j</shortName>
    </recommendedName>
    <alternativeName>
        <fullName evidence="4">Eukaryotic translation initiation factor 3 30 kDa subunit homolog</fullName>
        <shortName evidence="4">eIF-3 30 kDa subunit homolog</shortName>
    </alternativeName>
</protein>
<evidence type="ECO:0000256" key="5">
    <source>
        <dbReference type="SAM" id="MobiDB-lite"/>
    </source>
</evidence>
<evidence type="ECO:0000256" key="4">
    <source>
        <dbReference type="HAMAP-Rule" id="MF_03009"/>
    </source>
</evidence>
<comment type="caution">
    <text evidence="6">The sequence shown here is derived from an EMBL/GenBank/DDBJ whole genome shotgun (WGS) entry which is preliminary data.</text>
</comment>
<feature type="compositionally biased region" description="Acidic residues" evidence="5">
    <location>
        <begin position="44"/>
        <end position="57"/>
    </location>
</feature>
<evidence type="ECO:0000313" key="6">
    <source>
        <dbReference type="EMBL" id="KAK1927064.1"/>
    </source>
</evidence>
<evidence type="ECO:0000256" key="1">
    <source>
        <dbReference type="ARBA" id="ARBA00022490"/>
    </source>
</evidence>
<comment type="function">
    <text evidence="4">Component of the eukaryotic translation initiation factor 3 (eIF-3) complex, which is involved in protein synthesis of a specialized repertoire of mRNAs and, together with other initiation factors, stimulates binding of mRNA and methionyl-tRNAi to the 40S ribosome. The eIF-3 complex specifically targets and initiates translation of a subset of mRNAs involved in cell proliferation.</text>
</comment>
<keyword evidence="2 4" id="KW-0396">Initiation factor</keyword>
<sequence>MDDDWDIDETPVQSGSSNPLAQPGQAAAPAPPVPRAPARGRWEGEDEDEDDDDWDKSEDEKPKAQAAVAPPKKKLTLKQKLAEKERLAQEKRLQGDDDDELIPTMTEQDRRRLAREREIEADLEAANDLFADVKVGSKSGASTPATGAQSDLFAGKPKTKEDFAALAKLVVSEVTGRHAANPLYPAFVETLAKELCEGLNAVQTRKVSSALSILGNTKQAEERDKASGKKKTAAGKPKLGGAKTINRVDTEAYDDVLDDDDFM</sequence>
<dbReference type="GO" id="GO:0003743">
    <property type="term" value="F:translation initiation factor activity"/>
    <property type="evidence" value="ECO:0007669"/>
    <property type="project" value="UniProtKB-UniRule"/>
</dbReference>
<accession>A0AAD9FVM7</accession>
<comment type="subunit">
    <text evidence="4">Component of the eukaryotic translation initiation factor 3 (eIF-3) complex.</text>
</comment>
<reference evidence="6" key="1">
    <citation type="submission" date="2023-02" db="EMBL/GenBank/DDBJ databases">
        <title>Identification and recombinant expression of a fungal hydrolase from Papiliotrema laurentii that hydrolyzes apple cutin and clears colloidal polyester polyurethane.</title>
        <authorList>
            <consortium name="DOE Joint Genome Institute"/>
            <person name="Roman V.A."/>
            <person name="Bojanowski C."/>
            <person name="Crable B.R."/>
            <person name="Wagner D.N."/>
            <person name="Hung C.S."/>
            <person name="Nadeau L.J."/>
            <person name="Schratz L."/>
            <person name="Haridas S."/>
            <person name="Pangilinan J."/>
            <person name="Lipzen A."/>
            <person name="Na H."/>
            <person name="Yan M."/>
            <person name="Ng V."/>
            <person name="Grigoriev I.V."/>
            <person name="Spatafora J.W."/>
            <person name="Barlow D."/>
            <person name="Biffinger J."/>
            <person name="Kelley-Loughnane N."/>
            <person name="Varaljay V.A."/>
            <person name="Crookes-Goodson W.J."/>
        </authorList>
    </citation>
    <scope>NUCLEOTIDE SEQUENCE</scope>
    <source>
        <strain evidence="6">5307AH</strain>
    </source>
</reference>
<dbReference type="Gene3D" id="1.10.246.60">
    <property type="entry name" value="Eukaryotic translation initiation factor 3 like domains"/>
    <property type="match status" value="1"/>
</dbReference>
<dbReference type="GO" id="GO:0033290">
    <property type="term" value="C:eukaryotic 48S preinitiation complex"/>
    <property type="evidence" value="ECO:0007669"/>
    <property type="project" value="UniProtKB-UniRule"/>
</dbReference>
<dbReference type="GO" id="GO:0001732">
    <property type="term" value="P:formation of cytoplasmic translation initiation complex"/>
    <property type="evidence" value="ECO:0007669"/>
    <property type="project" value="UniProtKB-UniRule"/>
</dbReference>
<dbReference type="EMBL" id="JAODAN010000001">
    <property type="protein sequence ID" value="KAK1927064.1"/>
    <property type="molecule type" value="Genomic_DNA"/>
</dbReference>
<organism evidence="6 7">
    <name type="scientific">Papiliotrema laurentii</name>
    <name type="common">Cryptococcus laurentii</name>
    <dbReference type="NCBI Taxonomy" id="5418"/>
    <lineage>
        <taxon>Eukaryota</taxon>
        <taxon>Fungi</taxon>
        <taxon>Dikarya</taxon>
        <taxon>Basidiomycota</taxon>
        <taxon>Agaricomycotina</taxon>
        <taxon>Tremellomycetes</taxon>
        <taxon>Tremellales</taxon>
        <taxon>Rhynchogastremaceae</taxon>
        <taxon>Papiliotrema</taxon>
    </lineage>
</organism>
<dbReference type="InterPro" id="IPR023194">
    <property type="entry name" value="eIF3-like_dom_sf"/>
</dbReference>
<proteinExistence type="inferred from homology"/>
<dbReference type="HAMAP" id="MF_03009">
    <property type="entry name" value="eIF3j"/>
    <property type="match status" value="1"/>
</dbReference>
<feature type="compositionally biased region" description="Basic and acidic residues" evidence="5">
    <location>
        <begin position="80"/>
        <end position="95"/>
    </location>
</feature>
<keyword evidence="3 4" id="KW-0648">Protein biosynthesis</keyword>
<feature type="compositionally biased region" description="Low complexity" evidence="5">
    <location>
        <begin position="234"/>
        <end position="243"/>
    </location>
</feature>
<evidence type="ECO:0000256" key="2">
    <source>
        <dbReference type="ARBA" id="ARBA00022540"/>
    </source>
</evidence>
<gene>
    <name evidence="4" type="primary">HCR1</name>
    <name evidence="6" type="ORF">DB88DRAFT_9901</name>
</gene>
<comment type="subcellular location">
    <subcellularLocation>
        <location evidence="4">Cytoplasm</location>
    </subcellularLocation>
</comment>
<dbReference type="InterPro" id="IPR013906">
    <property type="entry name" value="eIF3j"/>
</dbReference>
<feature type="region of interest" description="Disordered" evidence="5">
    <location>
        <begin position="218"/>
        <end position="244"/>
    </location>
</feature>
<dbReference type="AlphaFoldDB" id="A0AAD9FVM7"/>
<evidence type="ECO:0000256" key="3">
    <source>
        <dbReference type="ARBA" id="ARBA00022917"/>
    </source>
</evidence>
<feature type="region of interest" description="Disordered" evidence="5">
    <location>
        <begin position="1"/>
        <end position="111"/>
    </location>
</feature>
<keyword evidence="1 4" id="KW-0963">Cytoplasm</keyword>
<keyword evidence="7" id="KW-1185">Reference proteome</keyword>
<dbReference type="Pfam" id="PF08597">
    <property type="entry name" value="eIF3_subunit"/>
    <property type="match status" value="1"/>
</dbReference>
<dbReference type="GO" id="GO:0005852">
    <property type="term" value="C:eukaryotic translation initiation factor 3 complex"/>
    <property type="evidence" value="ECO:0007669"/>
    <property type="project" value="UniProtKB-UniRule"/>
</dbReference>
<feature type="compositionally biased region" description="Low complexity" evidence="5">
    <location>
        <begin position="19"/>
        <end position="28"/>
    </location>
</feature>
<dbReference type="GO" id="GO:0016282">
    <property type="term" value="C:eukaryotic 43S preinitiation complex"/>
    <property type="evidence" value="ECO:0007669"/>
    <property type="project" value="UniProtKB-UniRule"/>
</dbReference>
<dbReference type="Proteomes" id="UP001182556">
    <property type="component" value="Unassembled WGS sequence"/>
</dbReference>